<dbReference type="InterPro" id="IPR041457">
    <property type="entry name" value="CxC2_KDZ-assoc"/>
</dbReference>
<evidence type="ECO:0000313" key="4">
    <source>
        <dbReference type="Proteomes" id="UP000559027"/>
    </source>
</evidence>
<keyword evidence="4" id="KW-1185">Reference proteome</keyword>
<proteinExistence type="predicted"/>
<dbReference type="EMBL" id="JAACJO010000055">
    <property type="protein sequence ID" value="KAF5344848.1"/>
    <property type="molecule type" value="Genomic_DNA"/>
</dbReference>
<dbReference type="Proteomes" id="UP000559027">
    <property type="component" value="Unassembled WGS sequence"/>
</dbReference>
<reference evidence="3 4" key="1">
    <citation type="journal article" date="2020" name="ISME J.">
        <title>Uncovering the hidden diversity of litter-decomposition mechanisms in mushroom-forming fungi.</title>
        <authorList>
            <person name="Floudas D."/>
            <person name="Bentzer J."/>
            <person name="Ahren D."/>
            <person name="Johansson T."/>
            <person name="Persson P."/>
            <person name="Tunlid A."/>
        </authorList>
    </citation>
    <scope>NUCLEOTIDE SEQUENCE [LARGE SCALE GENOMIC DNA]</scope>
    <source>
        <strain evidence="3 4">CBS 146.42</strain>
    </source>
</reference>
<dbReference type="Pfam" id="PF18758">
    <property type="entry name" value="KDZ"/>
    <property type="match status" value="1"/>
</dbReference>
<comment type="caution">
    <text evidence="3">The sequence shown here is derived from an EMBL/GenBank/DDBJ whole genome shotgun (WGS) entry which is preliminary data.</text>
</comment>
<protein>
    <recommendedName>
        <fullName evidence="2">CxC2-like cysteine cluster KDZ transposase-associated domain-containing protein</fullName>
    </recommendedName>
</protein>
<name>A0A8H5FQE0_9AGAR</name>
<gene>
    <name evidence="3" type="ORF">D9756_011187</name>
</gene>
<sequence length="941" mass="108210">MVNRKKVPSGIINVDKRRPSKKAKYESDVQTLQGHMNPNPDEEVGGSKSVTIEEIEDGEEAEGIEEENERVRESQESQKSTKKQGMSARMEAFTPRVLKMIQDEVLGIEYDSGFAPHAFSSWTGSHFEKSSLHDLGFTIHLGHHGQPCPAGGGAVVDSVVVHTNGVHERRIAFCLCSPSDPSYDHLLQLVRNRLFPPTADSPRTAFTFEVLEDFHRHSLSSKSSAYDYYNALKMHTNAAFPYLVEDRYSSMMVVMRLWRHLSLRRWAGLEHDIDQVLAHRRKNSLAVYCPACPEIGLNVDENVVRLAYETEMHLYTLFLSLDGNYRLQRKRKNNDPHDSALNAGHAYFVESNAFKQHMMQVEKEKEETTCVKLKAVDQQDRVKFKDAVVSGVMGCQCARHLIWLAQGMVDLDKGEAYARTDYALAHALGMEALRHRWIMLSYDIWCQYHINLPKRFSVNFRYLEKTVTEMRGAVPKMHIHGHNWECQIEHSFFYKPYSGMTCGEGIESTWSEQNHAASSTKELNEGHRHDTLDDFNGYWNWCKAVKIGLSLSAQAKRWHKELQDHQAAFDSFTAAVPQEVLAEWKTLTAAVKTNPALFELKDQGTSELKVYTELLGEEADKDFGVTKFILKGLELEDLFLCNFLGWISEPVTMMMSYSHRHLTLYANGAYFNLSYSPPTPLPHIDEDDLEKTELCLPSSYTVQQREEFGLIEITKAEIKLRRGRAYDILRALREGIYRSEYIRITKKIGPIGKKLRSYTNSGYKAAEEQKVHLLSRYERTYQILKDLGATENLFPLTSQDLWVKNPFQLHKMKDSSKHNPWFWSIGKPEGLSTNAWMLEVERARWFRERALVDRLREELELLNEEFRRSCVTFKTMSSTWTKLAQRTSNKPGFSAYASRHAAMYSEMSRKVNEQWQDASQWLPFQNKGKEAGSSGLPQQDL</sequence>
<dbReference type="AlphaFoldDB" id="A0A8H5FQE0"/>
<feature type="compositionally biased region" description="Acidic residues" evidence="1">
    <location>
        <begin position="53"/>
        <end position="68"/>
    </location>
</feature>
<dbReference type="Pfam" id="PF18803">
    <property type="entry name" value="CxC2"/>
    <property type="match status" value="1"/>
</dbReference>
<evidence type="ECO:0000256" key="1">
    <source>
        <dbReference type="SAM" id="MobiDB-lite"/>
    </source>
</evidence>
<dbReference type="OrthoDB" id="3257768at2759"/>
<feature type="domain" description="CxC2-like cysteine cluster KDZ transposase-associated" evidence="2">
    <location>
        <begin position="132"/>
        <end position="238"/>
    </location>
</feature>
<feature type="region of interest" description="Disordered" evidence="1">
    <location>
        <begin position="1"/>
        <end position="88"/>
    </location>
</feature>
<accession>A0A8H5FQE0</accession>
<dbReference type="PANTHER" id="PTHR33104">
    <property type="entry name" value="SI:DKEY-29D5.2"/>
    <property type="match status" value="1"/>
</dbReference>
<organism evidence="3 4">
    <name type="scientific">Leucocoprinus leucothites</name>
    <dbReference type="NCBI Taxonomy" id="201217"/>
    <lineage>
        <taxon>Eukaryota</taxon>
        <taxon>Fungi</taxon>
        <taxon>Dikarya</taxon>
        <taxon>Basidiomycota</taxon>
        <taxon>Agaricomycotina</taxon>
        <taxon>Agaricomycetes</taxon>
        <taxon>Agaricomycetidae</taxon>
        <taxon>Agaricales</taxon>
        <taxon>Agaricineae</taxon>
        <taxon>Agaricaceae</taxon>
        <taxon>Leucocoprinus</taxon>
    </lineage>
</organism>
<evidence type="ECO:0000313" key="3">
    <source>
        <dbReference type="EMBL" id="KAF5344848.1"/>
    </source>
</evidence>
<dbReference type="PANTHER" id="PTHR33104:SF2">
    <property type="entry name" value="CXC3 LIKE CYSTEINE CLUSTER DOMAIN-CONTAINING PROTEIN"/>
    <property type="match status" value="1"/>
</dbReference>
<dbReference type="InterPro" id="IPR040521">
    <property type="entry name" value="KDZ"/>
</dbReference>
<evidence type="ECO:0000259" key="2">
    <source>
        <dbReference type="Pfam" id="PF18803"/>
    </source>
</evidence>